<dbReference type="Gramene" id="OB0037G10210.1">
    <property type="protein sequence ID" value="OB0037G10210.1"/>
    <property type="gene ID" value="OB0037G10210"/>
</dbReference>
<dbReference type="EnsemblPlants" id="OB0037G10210.1">
    <property type="protein sequence ID" value="OB0037G10210.1"/>
    <property type="gene ID" value="OB0037G10210"/>
</dbReference>
<dbReference type="HOGENOM" id="CLU_2625935_0_0_1"/>
<dbReference type="AlphaFoldDB" id="J3KTY8"/>
<keyword evidence="3" id="KW-1185">Reference proteome</keyword>
<sequence>MYFAYIVICSHLLLLHRMNCKLLLLHLPTFCDFDIYCKLKGRTNLLIDTRLSQLNFSTSDLREDKLVELKHFLSTKIV</sequence>
<evidence type="ECO:0000256" key="1">
    <source>
        <dbReference type="SAM" id="SignalP"/>
    </source>
</evidence>
<organism evidence="2">
    <name type="scientific">Oryza brachyantha</name>
    <name type="common">malo sina</name>
    <dbReference type="NCBI Taxonomy" id="4533"/>
    <lineage>
        <taxon>Eukaryota</taxon>
        <taxon>Viridiplantae</taxon>
        <taxon>Streptophyta</taxon>
        <taxon>Embryophyta</taxon>
        <taxon>Tracheophyta</taxon>
        <taxon>Spermatophyta</taxon>
        <taxon>Magnoliopsida</taxon>
        <taxon>Liliopsida</taxon>
        <taxon>Poales</taxon>
        <taxon>Poaceae</taxon>
        <taxon>BOP clade</taxon>
        <taxon>Oryzoideae</taxon>
        <taxon>Oryzeae</taxon>
        <taxon>Oryzinae</taxon>
        <taxon>Oryza</taxon>
    </lineage>
</organism>
<evidence type="ECO:0000313" key="2">
    <source>
        <dbReference type="EnsemblPlants" id="OB0037G10210.1"/>
    </source>
</evidence>
<protein>
    <submittedName>
        <fullName evidence="2">Uncharacterized protein</fullName>
    </submittedName>
</protein>
<reference evidence="2" key="1">
    <citation type="submission" date="2015-06" db="UniProtKB">
        <authorList>
            <consortium name="EnsemblPlants"/>
        </authorList>
    </citation>
    <scope>IDENTIFICATION</scope>
</reference>
<accession>J3KTY8</accession>
<feature type="chain" id="PRO_5003772120" evidence="1">
    <location>
        <begin position="21"/>
        <end position="78"/>
    </location>
</feature>
<name>J3KTY8_ORYBR</name>
<dbReference type="Proteomes" id="UP000006038">
    <property type="component" value="Unassembled WGS sequence"/>
</dbReference>
<keyword evidence="1" id="KW-0732">Signal</keyword>
<feature type="signal peptide" evidence="1">
    <location>
        <begin position="1"/>
        <end position="20"/>
    </location>
</feature>
<proteinExistence type="predicted"/>
<evidence type="ECO:0000313" key="3">
    <source>
        <dbReference type="Proteomes" id="UP000006038"/>
    </source>
</evidence>